<dbReference type="InterPro" id="IPR038763">
    <property type="entry name" value="DHH_sf"/>
</dbReference>
<gene>
    <name evidence="3" type="ORF">SAMN04489842_2152</name>
</gene>
<accession>A0A1H1FX13</accession>
<dbReference type="Gene3D" id="3.90.1640.10">
    <property type="entry name" value="inorganic pyrophosphatase (n-terminal core)"/>
    <property type="match status" value="1"/>
</dbReference>
<dbReference type="RefSeq" id="WP_090381402.1">
    <property type="nucleotide sequence ID" value="NZ_FNLC01000002.1"/>
</dbReference>
<keyword evidence="4" id="KW-1185">Reference proteome</keyword>
<dbReference type="STRING" id="1095778.SAMN04489842_2152"/>
<dbReference type="GO" id="GO:0003676">
    <property type="term" value="F:nucleic acid binding"/>
    <property type="evidence" value="ECO:0007669"/>
    <property type="project" value="InterPro"/>
</dbReference>
<dbReference type="PANTHER" id="PTHR47618:SF1">
    <property type="entry name" value="BIFUNCTIONAL OLIGORIBONUCLEASE AND PAP PHOSPHATASE NRNA"/>
    <property type="match status" value="1"/>
</dbReference>
<feature type="domain" description="DHHA1" evidence="2">
    <location>
        <begin position="220"/>
        <end position="302"/>
    </location>
</feature>
<dbReference type="InterPro" id="IPR051319">
    <property type="entry name" value="Oligoribo/pAp-PDE_c-di-AMP_PDE"/>
</dbReference>
<name>A0A1H1FX13_NATTX</name>
<protein>
    <submittedName>
        <fullName evidence="3">DHHA1 domain-containing protein</fullName>
    </submittedName>
</protein>
<evidence type="ECO:0000313" key="4">
    <source>
        <dbReference type="Proteomes" id="UP000198848"/>
    </source>
</evidence>
<dbReference type="Pfam" id="PF02272">
    <property type="entry name" value="DHHA1"/>
    <property type="match status" value="1"/>
</dbReference>
<feature type="domain" description="DDH" evidence="1">
    <location>
        <begin position="18"/>
        <end position="160"/>
    </location>
</feature>
<dbReference type="InterPro" id="IPR001667">
    <property type="entry name" value="DDH_dom"/>
</dbReference>
<sequence>MSPVDAVLGRLRTASSLTIVCHDDPDPDALSAAIALELLARESGVETVDILYSGTIAHQQNRAFVDLFDVELEHYSQDRFETNDLVAFVDHSYPGRNNSVPRETDLDLVFDHHPPDRPIPADVVDVREEYGTTATILAEYFRRSRIEITPRIASALLFGIHRERLDFYNRPTDLEYEIGTYLHGRADSDLLRELYGASFLPSSVDAFANVLHNRVRRGPCLVSCIGRLENRVALAQAADFLLVIDGIETVLVCGIVRDQVFLSARTIRTDLDLSDLLERLFGDVGSAGGHEDMAGGQLPLAVIDDGATTDVELVASMRRYVEDRFFGALEHSTGKIDA</sequence>
<organism evidence="3 4">
    <name type="scientific">Natronobacterium texcoconense</name>
    <dbReference type="NCBI Taxonomy" id="1095778"/>
    <lineage>
        <taxon>Archaea</taxon>
        <taxon>Methanobacteriati</taxon>
        <taxon>Methanobacteriota</taxon>
        <taxon>Stenosarchaea group</taxon>
        <taxon>Halobacteria</taxon>
        <taxon>Halobacteriales</taxon>
        <taxon>Natrialbaceae</taxon>
        <taxon>Natronobacterium</taxon>
    </lineage>
</organism>
<dbReference type="OrthoDB" id="350705at2157"/>
<evidence type="ECO:0000313" key="3">
    <source>
        <dbReference type="EMBL" id="SDR05471.1"/>
    </source>
</evidence>
<dbReference type="EMBL" id="FNLC01000002">
    <property type="protein sequence ID" value="SDR05471.1"/>
    <property type="molecule type" value="Genomic_DNA"/>
</dbReference>
<evidence type="ECO:0000259" key="2">
    <source>
        <dbReference type="Pfam" id="PF02272"/>
    </source>
</evidence>
<dbReference type="SUPFAM" id="SSF64182">
    <property type="entry name" value="DHH phosphoesterases"/>
    <property type="match status" value="1"/>
</dbReference>
<reference evidence="4" key="1">
    <citation type="submission" date="2016-10" db="EMBL/GenBank/DDBJ databases">
        <authorList>
            <person name="Varghese N."/>
            <person name="Submissions S."/>
        </authorList>
    </citation>
    <scope>NUCLEOTIDE SEQUENCE [LARGE SCALE GENOMIC DNA]</scope>
    <source>
        <strain evidence="4">DSM 24767</strain>
    </source>
</reference>
<evidence type="ECO:0000259" key="1">
    <source>
        <dbReference type="Pfam" id="PF01368"/>
    </source>
</evidence>
<dbReference type="PANTHER" id="PTHR47618">
    <property type="entry name" value="BIFUNCTIONAL OLIGORIBONUCLEASE AND PAP PHOSPHATASE NRNA"/>
    <property type="match status" value="1"/>
</dbReference>
<dbReference type="AlphaFoldDB" id="A0A1H1FX13"/>
<dbReference type="InterPro" id="IPR003156">
    <property type="entry name" value="DHHA1_dom"/>
</dbReference>
<dbReference type="Proteomes" id="UP000198848">
    <property type="component" value="Unassembled WGS sequence"/>
</dbReference>
<dbReference type="Pfam" id="PF01368">
    <property type="entry name" value="DHH"/>
    <property type="match status" value="1"/>
</dbReference>
<proteinExistence type="predicted"/>